<keyword evidence="16" id="KW-0865">Zymogen</keyword>
<dbReference type="PANTHER" id="PTHR12053:SF3">
    <property type="entry name" value="CARBOXYPEPTIDASE Q"/>
    <property type="match status" value="1"/>
</dbReference>
<evidence type="ECO:0000256" key="20">
    <source>
        <dbReference type="ARBA" id="ARBA00033328"/>
    </source>
</evidence>
<dbReference type="Gene3D" id="3.50.30.30">
    <property type="match status" value="2"/>
</dbReference>
<keyword evidence="15" id="KW-0482">Metalloprotease</keyword>
<evidence type="ECO:0000256" key="7">
    <source>
        <dbReference type="ARBA" id="ARBA00022645"/>
    </source>
</evidence>
<evidence type="ECO:0000256" key="15">
    <source>
        <dbReference type="ARBA" id="ARBA00023049"/>
    </source>
</evidence>
<comment type="subunit">
    <text evidence="19">Homodimer. The monomeric form is inactive while the homodimer is active.</text>
</comment>
<dbReference type="Gene3D" id="3.40.630.10">
    <property type="entry name" value="Zn peptidases"/>
    <property type="match status" value="2"/>
</dbReference>
<dbReference type="GO" id="GO:0004180">
    <property type="term" value="F:carboxypeptidase activity"/>
    <property type="evidence" value="ECO:0007669"/>
    <property type="project" value="UniProtKB-KW"/>
</dbReference>
<dbReference type="SUPFAM" id="SSF53187">
    <property type="entry name" value="Zn-dependent exopeptidases"/>
    <property type="match status" value="1"/>
</dbReference>
<evidence type="ECO:0000256" key="10">
    <source>
        <dbReference type="ARBA" id="ARBA00022729"/>
    </source>
</evidence>
<keyword evidence="10 21" id="KW-0732">Signal</keyword>
<dbReference type="GO" id="GO:0070573">
    <property type="term" value="F:metallodipeptidase activity"/>
    <property type="evidence" value="ECO:0007669"/>
    <property type="project" value="InterPro"/>
</dbReference>
<dbReference type="AlphaFoldDB" id="A0A1I2J0P2"/>
<name>A0A1I2J0P2_9BACT</name>
<accession>A0A1I2J0P2</accession>
<evidence type="ECO:0000256" key="13">
    <source>
        <dbReference type="ARBA" id="ARBA00022833"/>
    </source>
</evidence>
<dbReference type="GO" id="GO:0005764">
    <property type="term" value="C:lysosome"/>
    <property type="evidence" value="ECO:0007669"/>
    <property type="project" value="UniProtKB-SubCell"/>
</dbReference>
<keyword evidence="24" id="KW-1185">Reference proteome</keyword>
<proteinExistence type="predicted"/>
<evidence type="ECO:0000256" key="6">
    <source>
        <dbReference type="ARBA" id="ARBA00022525"/>
    </source>
</evidence>
<dbReference type="OrthoDB" id="9769665at2"/>
<dbReference type="GO" id="GO:0006508">
    <property type="term" value="P:proteolysis"/>
    <property type="evidence" value="ECO:0007669"/>
    <property type="project" value="UniProtKB-KW"/>
</dbReference>
<dbReference type="EMBL" id="FONY01000040">
    <property type="protein sequence ID" value="SFF48292.1"/>
    <property type="molecule type" value="Genomic_DNA"/>
</dbReference>
<dbReference type="RefSeq" id="WP_091548894.1">
    <property type="nucleotide sequence ID" value="NZ_FONY01000040.1"/>
</dbReference>
<keyword evidence="17" id="KW-0325">Glycoprotein</keyword>
<evidence type="ECO:0000256" key="11">
    <source>
        <dbReference type="ARBA" id="ARBA00022801"/>
    </source>
</evidence>
<sequence>MRKTIHICSSFLLIVALFLADFSLAQTREKIDTAMVAKIKDEGMNRSQVMDILSMLTDIYGPRLTNSPNYRKAADYAKKTMEEWGLQNVHFDSWNEEFGRGWELKKFSLHSLEPAYFPMIAFPKAWSPSVKGTVQTEAIYLDIKNESDLDKYKGKLKGKIVLFSGPTPVEPGFKADAHRFADSTLLQMANARLPEEFPQRGGGRGFQGVRTALQLNYLKWELCRTEGAIAVLEASPNARLEDGTVLVSAATVPYSPDVPFDKRERVYSPNAPTILPQIVVSAEHYNRLYRQIQKGLPVKLELTLETAFTKAESGFNVIAEIPGTDLKDQVVMIGAHLDSWHSGTGATDNASGSAVCLEAIRILKKLGISPRRTIRIGLWGGEEQGLLGSRSYVKRIYGERLDVSAPYDSIKTTPAADKFSVYYNMDNGTGKFRGVYLQGNEAVMPIFREWLRPFEKMGASTLTLNNTGGTDHLSFDAIGLPGFQFIQDPIEYSTRTHHTSMDVYDKAIEADLKHNAVMMAVFAWLSANREEMIPRKK</sequence>
<dbReference type="Pfam" id="PF04389">
    <property type="entry name" value="Peptidase_M28"/>
    <property type="match status" value="1"/>
</dbReference>
<keyword evidence="6" id="KW-0964">Secreted</keyword>
<evidence type="ECO:0000256" key="19">
    <source>
        <dbReference type="ARBA" id="ARBA00025833"/>
    </source>
</evidence>
<keyword evidence="8" id="KW-0645">Protease</keyword>
<evidence type="ECO:0000256" key="5">
    <source>
        <dbReference type="ARBA" id="ARBA00014116"/>
    </source>
</evidence>
<keyword evidence="9" id="KW-0479">Metal-binding</keyword>
<evidence type="ECO:0000256" key="4">
    <source>
        <dbReference type="ARBA" id="ARBA00004613"/>
    </source>
</evidence>
<dbReference type="STRING" id="1003.SAMN04488541_104021"/>
<evidence type="ECO:0000256" key="9">
    <source>
        <dbReference type="ARBA" id="ARBA00022723"/>
    </source>
</evidence>
<feature type="signal peptide" evidence="21">
    <location>
        <begin position="1"/>
        <end position="25"/>
    </location>
</feature>
<keyword evidence="13" id="KW-0862">Zinc</keyword>
<comment type="subcellular location">
    <subcellularLocation>
        <location evidence="1">Endoplasmic reticulum</location>
    </subcellularLocation>
    <subcellularLocation>
        <location evidence="3">Golgi apparatus</location>
    </subcellularLocation>
    <subcellularLocation>
        <location evidence="2">Lysosome</location>
    </subcellularLocation>
    <subcellularLocation>
        <location evidence="4">Secreted</location>
    </subcellularLocation>
</comment>
<dbReference type="Proteomes" id="UP000199513">
    <property type="component" value="Unassembled WGS sequence"/>
</dbReference>
<keyword evidence="7 23" id="KW-0121">Carboxypeptidase</keyword>
<gene>
    <name evidence="23" type="ORF">SAMN04488541_104021</name>
</gene>
<feature type="chain" id="PRO_5011583564" description="Carboxypeptidase Q" evidence="21">
    <location>
        <begin position="26"/>
        <end position="537"/>
    </location>
</feature>
<reference evidence="23 24" key="1">
    <citation type="submission" date="2016-10" db="EMBL/GenBank/DDBJ databases">
        <authorList>
            <person name="de Groot N.N."/>
        </authorList>
    </citation>
    <scope>NUCLEOTIDE SEQUENCE [LARGE SCALE GENOMIC DNA]</scope>
    <source>
        <strain>GEY</strain>
        <strain evidence="24">DSM 9560</strain>
    </source>
</reference>
<keyword evidence="12" id="KW-0256">Endoplasmic reticulum</keyword>
<keyword evidence="18" id="KW-0458">Lysosome</keyword>
<protein>
    <recommendedName>
        <fullName evidence="5">Carboxypeptidase Q</fullName>
    </recommendedName>
    <alternativeName>
        <fullName evidence="20">Plasma glutamate carboxypeptidase</fullName>
    </alternativeName>
</protein>
<dbReference type="GO" id="GO:0046872">
    <property type="term" value="F:metal ion binding"/>
    <property type="evidence" value="ECO:0007669"/>
    <property type="project" value="UniProtKB-KW"/>
</dbReference>
<keyword evidence="14" id="KW-0333">Golgi apparatus</keyword>
<evidence type="ECO:0000256" key="16">
    <source>
        <dbReference type="ARBA" id="ARBA00023145"/>
    </source>
</evidence>
<evidence type="ECO:0000256" key="12">
    <source>
        <dbReference type="ARBA" id="ARBA00022824"/>
    </source>
</evidence>
<evidence type="ECO:0000256" key="17">
    <source>
        <dbReference type="ARBA" id="ARBA00023180"/>
    </source>
</evidence>
<keyword evidence="11" id="KW-0378">Hydrolase</keyword>
<evidence type="ECO:0000256" key="14">
    <source>
        <dbReference type="ARBA" id="ARBA00023034"/>
    </source>
</evidence>
<evidence type="ECO:0000256" key="18">
    <source>
        <dbReference type="ARBA" id="ARBA00023228"/>
    </source>
</evidence>
<dbReference type="GO" id="GO:0005576">
    <property type="term" value="C:extracellular region"/>
    <property type="evidence" value="ECO:0007669"/>
    <property type="project" value="UniProtKB-SubCell"/>
</dbReference>
<evidence type="ECO:0000313" key="23">
    <source>
        <dbReference type="EMBL" id="SFF48292.1"/>
    </source>
</evidence>
<feature type="domain" description="Peptidase M28" evidence="22">
    <location>
        <begin position="316"/>
        <end position="520"/>
    </location>
</feature>
<evidence type="ECO:0000256" key="21">
    <source>
        <dbReference type="SAM" id="SignalP"/>
    </source>
</evidence>
<evidence type="ECO:0000256" key="3">
    <source>
        <dbReference type="ARBA" id="ARBA00004555"/>
    </source>
</evidence>
<dbReference type="InterPro" id="IPR039866">
    <property type="entry name" value="CPQ"/>
</dbReference>
<evidence type="ECO:0000256" key="1">
    <source>
        <dbReference type="ARBA" id="ARBA00004240"/>
    </source>
</evidence>
<evidence type="ECO:0000256" key="8">
    <source>
        <dbReference type="ARBA" id="ARBA00022670"/>
    </source>
</evidence>
<dbReference type="InterPro" id="IPR007484">
    <property type="entry name" value="Peptidase_M28"/>
</dbReference>
<evidence type="ECO:0000259" key="22">
    <source>
        <dbReference type="Pfam" id="PF04389"/>
    </source>
</evidence>
<evidence type="ECO:0000313" key="24">
    <source>
        <dbReference type="Proteomes" id="UP000199513"/>
    </source>
</evidence>
<evidence type="ECO:0000256" key="2">
    <source>
        <dbReference type="ARBA" id="ARBA00004371"/>
    </source>
</evidence>
<dbReference type="PANTHER" id="PTHR12053">
    <property type="entry name" value="PROTEASE FAMILY M28 PLASMA GLUTAMATE CARBOXYPEPTIDASE-RELATED"/>
    <property type="match status" value="1"/>
</dbReference>
<organism evidence="23 24">
    <name type="scientific">Thermoflexibacter ruber</name>
    <dbReference type="NCBI Taxonomy" id="1003"/>
    <lineage>
        <taxon>Bacteria</taxon>
        <taxon>Pseudomonadati</taxon>
        <taxon>Bacteroidota</taxon>
        <taxon>Cytophagia</taxon>
        <taxon>Cytophagales</taxon>
        <taxon>Thermoflexibacteraceae</taxon>
        <taxon>Thermoflexibacter</taxon>
    </lineage>
</organism>